<feature type="region of interest" description="Disordered" evidence="1">
    <location>
        <begin position="106"/>
        <end position="139"/>
    </location>
</feature>
<dbReference type="InterPro" id="IPR046039">
    <property type="entry name" value="DUF5997"/>
</dbReference>
<proteinExistence type="predicted"/>
<evidence type="ECO:0000313" key="5">
    <source>
        <dbReference type="Proteomes" id="UP000236729"/>
    </source>
</evidence>
<dbReference type="EMBL" id="FOME01000001">
    <property type="protein sequence ID" value="SFC51068.1"/>
    <property type="molecule type" value="Genomic_DNA"/>
</dbReference>
<sequence>MKSRPTSQTMKPATAAKKLNVYLGATPAEFQEGVVSRDELNALQTDPPEWLRELRRNGPHPRQVVAARLRISIGGLTRAGITDPLTTEQINELKEQDPEWLQQERATQAEVKREAARIKDKAEQKAEAARLREQRGQRK</sequence>
<keyword evidence="4" id="KW-1185">Reference proteome</keyword>
<dbReference type="Proteomes" id="UP000199690">
    <property type="component" value="Unassembled WGS sequence"/>
</dbReference>
<reference evidence="4 5" key="1">
    <citation type="submission" date="2016-10" db="EMBL/GenBank/DDBJ databases">
        <authorList>
            <person name="Varghese N."/>
            <person name="Submissions S."/>
        </authorList>
    </citation>
    <scope>NUCLEOTIDE SEQUENCE [LARGE SCALE GENOMIC DNA]</scope>
    <source>
        <strain evidence="5">ATCC 20501</strain>
        <strain evidence="3 4">CGMCC 4.3529</strain>
    </source>
</reference>
<evidence type="ECO:0000313" key="2">
    <source>
        <dbReference type="EMBL" id="SEF57028.1"/>
    </source>
</evidence>
<evidence type="ECO:0000313" key="3">
    <source>
        <dbReference type="EMBL" id="SFC51068.1"/>
    </source>
</evidence>
<accession>A0A1I1JX70</accession>
<evidence type="ECO:0000256" key="1">
    <source>
        <dbReference type="SAM" id="MobiDB-lite"/>
    </source>
</evidence>
<organism evidence="2 5">
    <name type="scientific">Saccharopolyspora kobensis</name>
    <dbReference type="NCBI Taxonomy" id="146035"/>
    <lineage>
        <taxon>Bacteria</taxon>
        <taxon>Bacillati</taxon>
        <taxon>Actinomycetota</taxon>
        <taxon>Actinomycetes</taxon>
        <taxon>Pseudonocardiales</taxon>
        <taxon>Pseudonocardiaceae</taxon>
        <taxon>Saccharopolyspora</taxon>
    </lineage>
</organism>
<evidence type="ECO:0000313" key="4">
    <source>
        <dbReference type="Proteomes" id="UP000199690"/>
    </source>
</evidence>
<dbReference type="Proteomes" id="UP000236729">
    <property type="component" value="Unassembled WGS sequence"/>
</dbReference>
<reference evidence="2" key="2">
    <citation type="submission" date="2016-10" db="EMBL/GenBank/DDBJ databases">
        <authorList>
            <person name="de Groot N.N."/>
        </authorList>
    </citation>
    <scope>NUCLEOTIDE SEQUENCE [LARGE SCALE GENOMIC DNA]</scope>
    <source>
        <strain evidence="2">ATCC 20501</strain>
    </source>
</reference>
<protein>
    <submittedName>
        <fullName evidence="2">Uncharacterized protein</fullName>
    </submittedName>
</protein>
<name>A0A1H5T4E2_9PSEU</name>
<accession>A0A1H5T4E2</accession>
<feature type="compositionally biased region" description="Basic and acidic residues" evidence="1">
    <location>
        <begin position="110"/>
        <end position="139"/>
    </location>
</feature>
<gene>
    <name evidence="2" type="ORF">SAMN02982929_00106</name>
    <name evidence="3" type="ORF">SAMN05216506_101926</name>
</gene>
<dbReference type="AlphaFoldDB" id="A0A1H5T4E2"/>
<dbReference type="EMBL" id="FNVB01000002">
    <property type="protein sequence ID" value="SEF57028.1"/>
    <property type="molecule type" value="Genomic_DNA"/>
</dbReference>
<dbReference type="Pfam" id="PF19460">
    <property type="entry name" value="DUF5997"/>
    <property type="match status" value="1"/>
</dbReference>
<dbReference type="RefSeq" id="WP_093346352.1">
    <property type="nucleotide sequence ID" value="NZ_FNVB01000002.1"/>
</dbReference>